<dbReference type="Gene3D" id="3.60.15.10">
    <property type="entry name" value="Ribonuclease Z/Hydroxyacylglutathione hydrolase-like"/>
    <property type="match status" value="1"/>
</dbReference>
<dbReference type="PANTHER" id="PTHR23131:SF0">
    <property type="entry name" value="ENDORIBONUCLEASE LACTB2"/>
    <property type="match status" value="1"/>
</dbReference>
<dbReference type="AlphaFoldDB" id="A0A3N4Z9W3"/>
<dbReference type="InterPro" id="IPR001279">
    <property type="entry name" value="Metallo-B-lactamas"/>
</dbReference>
<sequence length="261" mass="27163">MLRTMDATTVRQVSERATRVLAPNPGPMTLDGTNTYVLREGTDVVVVDPGPDDAGHLERVLEVATADGGRVALVVLTHHHRDHTAGADALAERTGAPVRGAGRGEPFADGERLAAGALSLTVLTTPGHTADSVCLLLPADGLLLTGDTVLGRGSTVLAWPDGDVTAYLATLDRLLALARREVSSIAPGHGPHVDEPAAALENIRTHRNARLAEVRAAVAAGARTPEDVVRRVYGDVDPALESAAGQSARTQLAHLGIVPRT</sequence>
<gene>
    <name evidence="2" type="ORF">EDD32_3400</name>
</gene>
<dbReference type="GO" id="GO:0016787">
    <property type="term" value="F:hydrolase activity"/>
    <property type="evidence" value="ECO:0007669"/>
    <property type="project" value="UniProtKB-KW"/>
</dbReference>
<dbReference type="InterPro" id="IPR050662">
    <property type="entry name" value="Sec-metab_biosynth-thioest"/>
</dbReference>
<evidence type="ECO:0000313" key="3">
    <source>
        <dbReference type="Proteomes" id="UP000280726"/>
    </source>
</evidence>
<dbReference type="Proteomes" id="UP000280726">
    <property type="component" value="Unassembled WGS sequence"/>
</dbReference>
<dbReference type="SUPFAM" id="SSF56281">
    <property type="entry name" value="Metallo-hydrolase/oxidoreductase"/>
    <property type="match status" value="1"/>
</dbReference>
<reference evidence="2 3" key="1">
    <citation type="submission" date="2018-11" db="EMBL/GenBank/DDBJ databases">
        <title>Sequencing the genomes of 1000 actinobacteria strains.</title>
        <authorList>
            <person name="Klenk H.-P."/>
        </authorList>
    </citation>
    <scope>NUCLEOTIDE SEQUENCE [LARGE SCALE GENOMIC DNA]</scope>
    <source>
        <strain evidence="2 3">DSM 14418</strain>
    </source>
</reference>
<dbReference type="InterPro" id="IPR036866">
    <property type="entry name" value="RibonucZ/Hydroxyglut_hydro"/>
</dbReference>
<dbReference type="PANTHER" id="PTHR23131">
    <property type="entry name" value="ENDORIBONUCLEASE LACTB2"/>
    <property type="match status" value="1"/>
</dbReference>
<proteinExistence type="predicted"/>
<dbReference type="InterPro" id="IPR036388">
    <property type="entry name" value="WH-like_DNA-bd_sf"/>
</dbReference>
<organism evidence="2 3">
    <name type="scientific">Georgenia muralis</name>
    <dbReference type="NCBI Taxonomy" id="154117"/>
    <lineage>
        <taxon>Bacteria</taxon>
        <taxon>Bacillati</taxon>
        <taxon>Actinomycetota</taxon>
        <taxon>Actinomycetes</taxon>
        <taxon>Micrococcales</taxon>
        <taxon>Bogoriellaceae</taxon>
        <taxon>Georgenia</taxon>
    </lineage>
</organism>
<dbReference type="EMBL" id="RKRA01000001">
    <property type="protein sequence ID" value="RPF28854.1"/>
    <property type="molecule type" value="Genomic_DNA"/>
</dbReference>
<protein>
    <submittedName>
        <fullName evidence="2">Glyoxylase-like metal-dependent hydrolase (Beta-lactamase superfamily II)</fullName>
    </submittedName>
</protein>
<comment type="caution">
    <text evidence="2">The sequence shown here is derived from an EMBL/GenBank/DDBJ whole genome shotgun (WGS) entry which is preliminary data.</text>
</comment>
<accession>A0A3N4Z9W3</accession>
<dbReference type="SMART" id="SM00849">
    <property type="entry name" value="Lactamase_B"/>
    <property type="match status" value="1"/>
</dbReference>
<dbReference type="CDD" id="cd16278">
    <property type="entry name" value="metallo-hydrolase-like_MBL-fold"/>
    <property type="match status" value="1"/>
</dbReference>
<keyword evidence="2" id="KW-0378">Hydrolase</keyword>
<dbReference type="Gene3D" id="1.10.10.10">
    <property type="entry name" value="Winged helix-like DNA-binding domain superfamily/Winged helix DNA-binding domain"/>
    <property type="match status" value="1"/>
</dbReference>
<evidence type="ECO:0000259" key="1">
    <source>
        <dbReference type="SMART" id="SM00849"/>
    </source>
</evidence>
<name>A0A3N4Z9W3_9MICO</name>
<feature type="domain" description="Metallo-beta-lactamase" evidence="1">
    <location>
        <begin position="32"/>
        <end position="189"/>
    </location>
</feature>
<dbReference type="Pfam" id="PF00753">
    <property type="entry name" value="Lactamase_B"/>
    <property type="match status" value="2"/>
</dbReference>
<evidence type="ECO:0000313" key="2">
    <source>
        <dbReference type="EMBL" id="RPF28854.1"/>
    </source>
</evidence>
<keyword evidence="3" id="KW-1185">Reference proteome</keyword>